<proteinExistence type="predicted"/>
<sequence>MAMIRCLVIPENLKPFFPEQQASDLVDITNPEAEGILTYIYLKTNERNILIGSVNDVTPAEIRDRFITITEGFVF</sequence>
<evidence type="ECO:0000313" key="1">
    <source>
        <dbReference type="EMBL" id="CUR34478.1"/>
    </source>
</evidence>
<protein>
    <submittedName>
        <fullName evidence="1">Uncharacterized protein</fullName>
    </submittedName>
</protein>
<name>A0A1J1LQF8_9CYAN</name>
<dbReference type="EMBL" id="CZDF01000171">
    <property type="protein sequence ID" value="CUR34478.1"/>
    <property type="molecule type" value="Genomic_DNA"/>
</dbReference>
<gene>
    <name evidence="1" type="ORF">PL9214640485</name>
</gene>
<reference evidence="2" key="1">
    <citation type="submission" date="2015-10" db="EMBL/GenBank/DDBJ databases">
        <authorList>
            <person name="Regsiter A."/>
            <person name="william w."/>
        </authorList>
    </citation>
    <scope>NUCLEOTIDE SEQUENCE [LARGE SCALE GENOMIC DNA]</scope>
</reference>
<organism evidence="1 2">
    <name type="scientific">Planktothrix tepida PCC 9214</name>
    <dbReference type="NCBI Taxonomy" id="671072"/>
    <lineage>
        <taxon>Bacteria</taxon>
        <taxon>Bacillati</taxon>
        <taxon>Cyanobacteriota</taxon>
        <taxon>Cyanophyceae</taxon>
        <taxon>Oscillatoriophycideae</taxon>
        <taxon>Oscillatoriales</taxon>
        <taxon>Microcoleaceae</taxon>
        <taxon>Planktothrix</taxon>
    </lineage>
</organism>
<evidence type="ECO:0000313" key="2">
    <source>
        <dbReference type="Proteomes" id="UP000184315"/>
    </source>
</evidence>
<keyword evidence="2" id="KW-1185">Reference proteome</keyword>
<accession>A0A1J1LQF8</accession>
<dbReference type="STRING" id="671072.PL9214640485"/>
<dbReference type="AlphaFoldDB" id="A0A1J1LQF8"/>
<dbReference type="Proteomes" id="UP000184315">
    <property type="component" value="Unassembled WGS sequence"/>
</dbReference>